<accession>A0A7V9A729</accession>
<feature type="transmembrane region" description="Helical" evidence="1">
    <location>
        <begin position="125"/>
        <end position="153"/>
    </location>
</feature>
<protein>
    <submittedName>
        <fullName evidence="2">Uncharacterized protein</fullName>
    </submittedName>
</protein>
<dbReference type="EMBL" id="JABRWO010000005">
    <property type="protein sequence ID" value="MBA2114937.1"/>
    <property type="molecule type" value="Genomic_DNA"/>
</dbReference>
<evidence type="ECO:0000313" key="2">
    <source>
        <dbReference type="EMBL" id="MBA2114937.1"/>
    </source>
</evidence>
<gene>
    <name evidence="2" type="ORF">HOV93_21070</name>
</gene>
<organism evidence="2 3">
    <name type="scientific">Bremerella alba</name>
    <dbReference type="NCBI Taxonomy" id="980252"/>
    <lineage>
        <taxon>Bacteria</taxon>
        <taxon>Pseudomonadati</taxon>
        <taxon>Planctomycetota</taxon>
        <taxon>Planctomycetia</taxon>
        <taxon>Pirellulales</taxon>
        <taxon>Pirellulaceae</taxon>
        <taxon>Bremerella</taxon>
    </lineage>
</organism>
<proteinExistence type="predicted"/>
<feature type="transmembrane region" description="Helical" evidence="1">
    <location>
        <begin position="59"/>
        <end position="80"/>
    </location>
</feature>
<comment type="caution">
    <text evidence="2">The sequence shown here is derived from an EMBL/GenBank/DDBJ whole genome shotgun (WGS) entry which is preliminary data.</text>
</comment>
<keyword evidence="1" id="KW-1133">Transmembrane helix</keyword>
<dbReference type="AlphaFoldDB" id="A0A7V9A729"/>
<reference evidence="2 3" key="1">
    <citation type="submission" date="2020-05" db="EMBL/GenBank/DDBJ databases">
        <title>Bremerella alba sp. nov., a novel planctomycete isolated from the surface of the macroalga Fucus spiralis.</title>
        <authorList>
            <person name="Godinho O."/>
            <person name="Botelho R."/>
            <person name="Albuquerque L."/>
            <person name="Wiegand S."/>
            <person name="Da Costa M.S."/>
            <person name="Lobo-Da-Cunha A."/>
            <person name="Jogler C."/>
            <person name="Lage O.M."/>
        </authorList>
    </citation>
    <scope>NUCLEOTIDE SEQUENCE [LARGE SCALE GENOMIC DNA]</scope>
    <source>
        <strain evidence="2 3">FF15</strain>
    </source>
</reference>
<keyword evidence="3" id="KW-1185">Reference proteome</keyword>
<dbReference type="RefSeq" id="WP_207396402.1">
    <property type="nucleotide sequence ID" value="NZ_JABRWO010000005.1"/>
</dbReference>
<keyword evidence="1" id="KW-0812">Transmembrane</keyword>
<evidence type="ECO:0000256" key="1">
    <source>
        <dbReference type="SAM" id="Phobius"/>
    </source>
</evidence>
<name>A0A7V9A729_9BACT</name>
<sequence length="157" mass="16893">MTRSDLPHVLCPECGAENNSFANACWICRRPLYEGDEMVDAELVMPVATPRQGYLGSLFGIWAFIFLALGAVIVGLGIYVDEPGILLPYLIVVMPLSIGVGVLLLKGNQSENPWLRGIAMSFSALIISIGALVMLGIALIISLIVFCFMLIAATGDY</sequence>
<evidence type="ECO:0000313" key="3">
    <source>
        <dbReference type="Proteomes" id="UP000551616"/>
    </source>
</evidence>
<keyword evidence="1" id="KW-0472">Membrane</keyword>
<feature type="transmembrane region" description="Helical" evidence="1">
    <location>
        <begin position="86"/>
        <end position="105"/>
    </location>
</feature>
<dbReference type="Proteomes" id="UP000551616">
    <property type="component" value="Unassembled WGS sequence"/>
</dbReference>